<evidence type="ECO:0000313" key="2">
    <source>
        <dbReference type="EMBL" id="VVB05422.1"/>
    </source>
</evidence>
<evidence type="ECO:0000256" key="1">
    <source>
        <dbReference type="SAM" id="MobiDB-lite"/>
    </source>
</evidence>
<dbReference type="Proteomes" id="UP000489600">
    <property type="component" value="Unassembled WGS sequence"/>
</dbReference>
<organism evidence="2 3">
    <name type="scientific">Arabis nemorensis</name>
    <dbReference type="NCBI Taxonomy" id="586526"/>
    <lineage>
        <taxon>Eukaryota</taxon>
        <taxon>Viridiplantae</taxon>
        <taxon>Streptophyta</taxon>
        <taxon>Embryophyta</taxon>
        <taxon>Tracheophyta</taxon>
        <taxon>Spermatophyta</taxon>
        <taxon>Magnoliopsida</taxon>
        <taxon>eudicotyledons</taxon>
        <taxon>Gunneridae</taxon>
        <taxon>Pentapetalae</taxon>
        <taxon>rosids</taxon>
        <taxon>malvids</taxon>
        <taxon>Brassicales</taxon>
        <taxon>Brassicaceae</taxon>
        <taxon>Arabideae</taxon>
        <taxon>Arabis</taxon>
    </lineage>
</organism>
<protein>
    <submittedName>
        <fullName evidence="2">Uncharacterized protein</fullName>
    </submittedName>
</protein>
<keyword evidence="3" id="KW-1185">Reference proteome</keyword>
<proteinExistence type="predicted"/>
<feature type="compositionally biased region" description="Basic and acidic residues" evidence="1">
    <location>
        <begin position="85"/>
        <end position="95"/>
    </location>
</feature>
<sequence length="108" mass="12308">MVFVKYNRALQRRKEKKVTGDPIVLEEIDDSNEWLLGKMDGTSDEENADFVFENDDLTWNMVSQVSGAEEPSYRTRAATTSANTDKGKGKGIERDFGDEEFGEDEQDY</sequence>
<comment type="caution">
    <text evidence="2">The sequence shown here is derived from an EMBL/GenBank/DDBJ whole genome shotgun (WGS) entry which is preliminary data.</text>
</comment>
<evidence type="ECO:0000313" key="3">
    <source>
        <dbReference type="Proteomes" id="UP000489600"/>
    </source>
</evidence>
<feature type="compositionally biased region" description="Acidic residues" evidence="1">
    <location>
        <begin position="96"/>
        <end position="108"/>
    </location>
</feature>
<dbReference type="EMBL" id="CABITT030000005">
    <property type="protein sequence ID" value="VVB05422.1"/>
    <property type="molecule type" value="Genomic_DNA"/>
</dbReference>
<feature type="region of interest" description="Disordered" evidence="1">
    <location>
        <begin position="66"/>
        <end position="108"/>
    </location>
</feature>
<dbReference type="AlphaFoldDB" id="A0A565BVK6"/>
<reference evidence="2" key="1">
    <citation type="submission" date="2019-07" db="EMBL/GenBank/DDBJ databases">
        <authorList>
            <person name="Dittberner H."/>
        </authorList>
    </citation>
    <scope>NUCLEOTIDE SEQUENCE [LARGE SCALE GENOMIC DNA]</scope>
</reference>
<name>A0A565BVK6_9BRAS</name>
<gene>
    <name evidence="2" type="ORF">ANE_LOCUS15866</name>
</gene>
<dbReference type="OrthoDB" id="1113529at2759"/>
<accession>A0A565BVK6</accession>